<protein>
    <recommendedName>
        <fullName evidence="5">Terpene synthase</fullName>
    </recommendedName>
</protein>
<reference evidence="3 4" key="1">
    <citation type="submission" date="2020-08" db="EMBL/GenBank/DDBJ databases">
        <title>Genomic Encyclopedia of Type Strains, Phase III (KMG-III): the genomes of soil and plant-associated and newly described type strains.</title>
        <authorList>
            <person name="Whitman W."/>
        </authorList>
    </citation>
    <scope>NUCLEOTIDE SEQUENCE [LARGE SCALE GENOMIC DNA]</scope>
    <source>
        <strain evidence="3 4">CECT 3237</strain>
    </source>
</reference>
<evidence type="ECO:0000313" key="3">
    <source>
        <dbReference type="EMBL" id="MBB3075464.1"/>
    </source>
</evidence>
<name>A0A7W4ZMY7_9ACTN</name>
<feature type="compositionally biased region" description="Pro residues" evidence="2">
    <location>
        <begin position="307"/>
        <end position="321"/>
    </location>
</feature>
<dbReference type="GO" id="GO:0010333">
    <property type="term" value="F:terpene synthase activity"/>
    <property type="evidence" value="ECO:0007669"/>
    <property type="project" value="InterPro"/>
</dbReference>
<gene>
    <name evidence="3" type="ORF">FHS41_001933</name>
</gene>
<organism evidence="3 4">
    <name type="scientific">Streptomyces violarus</name>
    <dbReference type="NCBI Taxonomy" id="67380"/>
    <lineage>
        <taxon>Bacteria</taxon>
        <taxon>Bacillati</taxon>
        <taxon>Actinomycetota</taxon>
        <taxon>Actinomycetes</taxon>
        <taxon>Kitasatosporales</taxon>
        <taxon>Streptomycetaceae</taxon>
        <taxon>Streptomyces</taxon>
    </lineage>
</organism>
<dbReference type="Gene3D" id="1.10.600.10">
    <property type="entry name" value="Farnesyl Diphosphate Synthase"/>
    <property type="match status" value="1"/>
</dbReference>
<dbReference type="Pfam" id="PF19086">
    <property type="entry name" value="Terpene_syn_C_2"/>
    <property type="match status" value="1"/>
</dbReference>
<evidence type="ECO:0000256" key="2">
    <source>
        <dbReference type="SAM" id="MobiDB-lite"/>
    </source>
</evidence>
<proteinExistence type="predicted"/>
<sequence>MDAPQTGSVSSGPGTVLRWARTVGLVGDEVEQRRLAAMRLEALAEGALPRAGAQDVALTAQWAVFICWVDDMIDRRGMGLVAGEVEEFTAPLREVLASGGGLMPAATAAPHAAVLRGLWERTTEGMSARWRERFTADYTDFLDATEEEVALRRNSVRLSLEPYVRLRRRTITLLPLLDVLERTGNAPLVECPQVSALLGELRQALADVAGWANDLASTADDAAAGQDNLVTVLARQDGCSLPAARARAADMIAGRRSDFRTAATALRMGHGVPPERQVDVCRYVDLTQTFMAATLRWLARTGRFTPEPGPPAPPQVSGPQL</sequence>
<dbReference type="InterPro" id="IPR034686">
    <property type="entry name" value="Terpene_cyclase-like_2"/>
</dbReference>
<dbReference type="RefSeq" id="WP_184589646.1">
    <property type="nucleotide sequence ID" value="NZ_BMUP01000001.1"/>
</dbReference>
<dbReference type="SUPFAM" id="SSF48576">
    <property type="entry name" value="Terpenoid synthases"/>
    <property type="match status" value="1"/>
</dbReference>
<keyword evidence="4" id="KW-1185">Reference proteome</keyword>
<evidence type="ECO:0000256" key="1">
    <source>
        <dbReference type="ARBA" id="ARBA00023239"/>
    </source>
</evidence>
<evidence type="ECO:0000313" key="4">
    <source>
        <dbReference type="Proteomes" id="UP000572907"/>
    </source>
</evidence>
<evidence type="ECO:0008006" key="5">
    <source>
        <dbReference type="Google" id="ProtNLM"/>
    </source>
</evidence>
<dbReference type="EMBL" id="JACHXE010000001">
    <property type="protein sequence ID" value="MBB3075464.1"/>
    <property type="molecule type" value="Genomic_DNA"/>
</dbReference>
<keyword evidence="1" id="KW-0456">Lyase</keyword>
<feature type="region of interest" description="Disordered" evidence="2">
    <location>
        <begin position="302"/>
        <end position="321"/>
    </location>
</feature>
<comment type="caution">
    <text evidence="3">The sequence shown here is derived from an EMBL/GenBank/DDBJ whole genome shotgun (WGS) entry which is preliminary data.</text>
</comment>
<dbReference type="SFLD" id="SFLDG01020">
    <property type="entry name" value="Terpene_Cyclase_Like_2"/>
    <property type="match status" value="1"/>
</dbReference>
<accession>A0A7W4ZMY7</accession>
<dbReference type="InterPro" id="IPR008949">
    <property type="entry name" value="Isoprenoid_synthase_dom_sf"/>
</dbReference>
<dbReference type="Proteomes" id="UP000572907">
    <property type="component" value="Unassembled WGS sequence"/>
</dbReference>
<dbReference type="AlphaFoldDB" id="A0A7W4ZMY7"/>
<dbReference type="SFLD" id="SFLDS00005">
    <property type="entry name" value="Isoprenoid_Synthase_Type_I"/>
    <property type="match status" value="1"/>
</dbReference>